<evidence type="ECO:0000256" key="3">
    <source>
        <dbReference type="ARBA" id="ARBA00022741"/>
    </source>
</evidence>
<dbReference type="Gene3D" id="3.10.20.30">
    <property type="match status" value="1"/>
</dbReference>
<keyword evidence="4 5" id="KW-0501">Molybdenum cofactor biosynthesis</keyword>
<dbReference type="InterPro" id="IPR003749">
    <property type="entry name" value="ThiS/MoaD-like"/>
</dbReference>
<dbReference type="GO" id="GO:0006777">
    <property type="term" value="P:Mo-molybdopterin cofactor biosynthetic process"/>
    <property type="evidence" value="ECO:0007669"/>
    <property type="project" value="UniProtKB-UniRule"/>
</dbReference>
<dbReference type="CDD" id="cd00754">
    <property type="entry name" value="Ubl_MoaD"/>
    <property type="match status" value="1"/>
</dbReference>
<dbReference type="InterPro" id="IPR012675">
    <property type="entry name" value="Beta-grasp_dom_sf"/>
</dbReference>
<dbReference type="HOGENOM" id="CLU_114601_6_0_1"/>
<dbReference type="InterPro" id="IPR016155">
    <property type="entry name" value="Mopterin_synth/thiamin_S_b"/>
</dbReference>
<evidence type="ECO:0000256" key="1">
    <source>
        <dbReference type="ARBA" id="ARBA00022490"/>
    </source>
</evidence>
<comment type="subcellular location">
    <subcellularLocation>
        <location evidence="5">Cytoplasm</location>
    </subcellularLocation>
</comment>
<evidence type="ECO:0000256" key="2">
    <source>
        <dbReference type="ARBA" id="ARBA00022553"/>
    </source>
</evidence>
<dbReference type="InterPro" id="IPR028887">
    <property type="entry name" value="MOCS2A_euk"/>
</dbReference>
<dbReference type="VEuPathDB" id="FungiDB:HMPREF1541_01021"/>
<reference evidence="7 8" key="1">
    <citation type="submission" date="2013-03" db="EMBL/GenBank/DDBJ databases">
        <title>The Genome Sequence of Phialophora europaea CBS 101466.</title>
        <authorList>
            <consortium name="The Broad Institute Genomics Platform"/>
            <person name="Cuomo C."/>
            <person name="de Hoog S."/>
            <person name="Gorbushina A."/>
            <person name="Walker B."/>
            <person name="Young S.K."/>
            <person name="Zeng Q."/>
            <person name="Gargeya S."/>
            <person name="Fitzgerald M."/>
            <person name="Haas B."/>
            <person name="Abouelleil A."/>
            <person name="Allen A.W."/>
            <person name="Alvarado L."/>
            <person name="Arachchi H.M."/>
            <person name="Berlin A.M."/>
            <person name="Chapman S.B."/>
            <person name="Gainer-Dewar J."/>
            <person name="Goldberg J."/>
            <person name="Griggs A."/>
            <person name="Gujja S."/>
            <person name="Hansen M."/>
            <person name="Howarth C."/>
            <person name="Imamovic A."/>
            <person name="Ireland A."/>
            <person name="Larimer J."/>
            <person name="McCowan C."/>
            <person name="Murphy C."/>
            <person name="Pearson M."/>
            <person name="Poon T.W."/>
            <person name="Priest M."/>
            <person name="Roberts A."/>
            <person name="Saif S."/>
            <person name="Shea T."/>
            <person name="Sisk P."/>
            <person name="Sykes S."/>
            <person name="Wortman J."/>
            <person name="Nusbaum C."/>
            <person name="Birren B."/>
        </authorList>
    </citation>
    <scope>NUCLEOTIDE SEQUENCE [LARGE SCALE GENOMIC DNA]</scope>
    <source>
        <strain evidence="7 8">CBS 101466</strain>
    </source>
</reference>
<dbReference type="GO" id="GO:1990133">
    <property type="term" value="C:molybdopterin adenylyltransferase complex"/>
    <property type="evidence" value="ECO:0007669"/>
    <property type="project" value="TreeGrafter"/>
</dbReference>
<evidence type="ECO:0000313" key="7">
    <source>
        <dbReference type="EMBL" id="ETN46832.1"/>
    </source>
</evidence>
<name>W2SDR0_CYPE1</name>
<comment type="pathway">
    <text evidence="5">Cofactor biosynthesis; molybdopterin biosynthesis.</text>
</comment>
<dbReference type="eggNOG" id="ENOG502SD3I">
    <property type="taxonomic scope" value="Eukaryota"/>
</dbReference>
<dbReference type="RefSeq" id="XP_008711544.1">
    <property type="nucleotide sequence ID" value="XM_008713322.1"/>
</dbReference>
<evidence type="ECO:0000256" key="6">
    <source>
        <dbReference type="SAM" id="MobiDB-lite"/>
    </source>
</evidence>
<dbReference type="HAMAP" id="MF_03051">
    <property type="entry name" value="MOCS2A"/>
    <property type="match status" value="1"/>
</dbReference>
<dbReference type="STRING" id="1220924.W2SDR0"/>
<dbReference type="GeneID" id="19968360"/>
<feature type="modified residue" description="Glycyl adenylate; alternate" evidence="5">
    <location>
        <position position="138"/>
    </location>
</feature>
<feature type="modified residue" description="1-thioglycine; alternate" evidence="5">
    <location>
        <position position="138"/>
    </location>
</feature>
<sequence length="138" mass="14353">MSTTPQAVSASNASQDAKGDAPPQGLSSSTSTTGAADKQGTFTLLLFASASTVANNTDSLTLEAPMTLKQLFEMLEEKFPGMKRKVLRSAAVTVNLEYVDFEVGEDGGVVELDDVQGDGKVWLRAGDEVAVVPPVSSG</sequence>
<dbReference type="UniPathway" id="UPA00344"/>
<dbReference type="EMBL" id="KB822711">
    <property type="protein sequence ID" value="ETN46832.1"/>
    <property type="molecule type" value="Genomic_DNA"/>
</dbReference>
<dbReference type="OrthoDB" id="5595860at2759"/>
<evidence type="ECO:0000313" key="8">
    <source>
        <dbReference type="Proteomes" id="UP000030752"/>
    </source>
</evidence>
<evidence type="ECO:0000256" key="4">
    <source>
        <dbReference type="ARBA" id="ARBA00023150"/>
    </source>
</evidence>
<dbReference type="GO" id="GO:0000166">
    <property type="term" value="F:nucleotide binding"/>
    <property type="evidence" value="ECO:0007669"/>
    <property type="project" value="UniProtKB-KW"/>
</dbReference>
<dbReference type="InterPro" id="IPR044672">
    <property type="entry name" value="MOCS2A"/>
</dbReference>
<dbReference type="GO" id="GO:0030366">
    <property type="term" value="F:molybdopterin synthase activity"/>
    <property type="evidence" value="ECO:0007669"/>
    <property type="project" value="UniProtKB-UniRule"/>
</dbReference>
<keyword evidence="1 5" id="KW-0963">Cytoplasm</keyword>
<proteinExistence type="inferred from homology"/>
<accession>W2SDR0</accession>
<dbReference type="SUPFAM" id="SSF54285">
    <property type="entry name" value="MoaD/ThiS"/>
    <property type="match status" value="1"/>
</dbReference>
<dbReference type="GO" id="GO:1990140">
    <property type="term" value="C:molybdopterin synthase complex"/>
    <property type="evidence" value="ECO:0007669"/>
    <property type="project" value="UniProtKB-UniRule"/>
</dbReference>
<keyword evidence="3 5" id="KW-0547">Nucleotide-binding</keyword>
<keyword evidence="2 5" id="KW-0597">Phosphoprotein</keyword>
<protein>
    <recommendedName>
        <fullName evidence="5">Molybdopterin synthase sulfur carrier subunit</fullName>
    </recommendedName>
    <alternativeName>
        <fullName evidence="5">Common component for nitrate reductase and xanthine dehydrogenase protein G</fullName>
    </alternativeName>
    <alternativeName>
        <fullName evidence="5">Molybdenum cofactor synthesis protein 2 small subunit</fullName>
    </alternativeName>
    <alternativeName>
        <fullName evidence="5">Molybdenum cofactor synthesis protein 2A</fullName>
    </alternativeName>
    <alternativeName>
        <fullName evidence="5">Sulfur carrier protein MOCS2A</fullName>
        <shortName evidence="5">MOCS2A</shortName>
    </alternativeName>
</protein>
<comment type="similarity">
    <text evidence="5">Belongs to the MoaD family. MOCS2A subfamily.</text>
</comment>
<feature type="region of interest" description="Disordered" evidence="6">
    <location>
        <begin position="1"/>
        <end position="36"/>
    </location>
</feature>
<evidence type="ECO:0000256" key="5">
    <source>
        <dbReference type="HAMAP-Rule" id="MF_03051"/>
    </source>
</evidence>
<dbReference type="PANTHER" id="PTHR33359">
    <property type="entry name" value="MOLYBDOPTERIN SYNTHASE SULFUR CARRIER SUBUNIT"/>
    <property type="match status" value="1"/>
</dbReference>
<dbReference type="InParanoid" id="W2SDR0"/>
<comment type="function">
    <text evidence="5">Acts as a sulfur carrier required for molybdopterin biosynthesis. Component of the molybdopterin synthase complex that catalyzes the conversion of precursor Z into molybdopterin by mediating the incorporation of 2 sulfur atoms into precursor Z to generate a dithiolene group. In the complex, serves as sulfur donor by being thiocarboxylated (-COSH) at its C-terminus by UBA4. After interaction with MOCS2B, the sulfur is then transferred to precursor Z to form molybdopterin.</text>
</comment>
<organism evidence="7 8">
    <name type="scientific">Cyphellophora europaea (strain CBS 101466)</name>
    <name type="common">Phialophora europaea</name>
    <dbReference type="NCBI Taxonomy" id="1220924"/>
    <lineage>
        <taxon>Eukaryota</taxon>
        <taxon>Fungi</taxon>
        <taxon>Dikarya</taxon>
        <taxon>Ascomycota</taxon>
        <taxon>Pezizomycotina</taxon>
        <taxon>Eurotiomycetes</taxon>
        <taxon>Chaetothyriomycetidae</taxon>
        <taxon>Chaetothyriales</taxon>
        <taxon>Cyphellophoraceae</taxon>
        <taxon>Cyphellophora</taxon>
    </lineage>
</organism>
<gene>
    <name evidence="5" type="primary">cnxG</name>
    <name evidence="7" type="ORF">HMPREF1541_01021</name>
</gene>
<dbReference type="AlphaFoldDB" id="W2SDR0"/>
<comment type="subunit">
    <text evidence="5">Heterotetramer; composed of 2 small (MOCS2A) and 2 large (MOCS2B) subunits.</text>
</comment>
<dbReference type="Proteomes" id="UP000030752">
    <property type="component" value="Unassembled WGS sequence"/>
</dbReference>
<comment type="PTM">
    <text evidence="5">C-terminal thiocarboxylation occurs in 2 steps, it is first acyl-adenylated (-COAMP) via the hesA/moeB/thiF part of UBA4, then thiocarboxylated (-COSH) via the rhodanese domain of UBA4.</text>
</comment>
<keyword evidence="8" id="KW-1185">Reference proteome</keyword>
<dbReference type="PANTHER" id="PTHR33359:SF1">
    <property type="entry name" value="MOLYBDOPTERIN SYNTHASE SULFUR CARRIER SUBUNIT"/>
    <property type="match status" value="1"/>
</dbReference>
<dbReference type="Pfam" id="PF02597">
    <property type="entry name" value="ThiS"/>
    <property type="match status" value="1"/>
</dbReference>
<feature type="compositionally biased region" description="Polar residues" evidence="6">
    <location>
        <begin position="1"/>
        <end position="15"/>
    </location>
</feature>